<keyword evidence="2" id="KW-1185">Reference proteome</keyword>
<name>A0A9X1V8J2_9BACL</name>
<comment type="caution">
    <text evidence="1">The sequence shown here is derived from an EMBL/GenBank/DDBJ whole genome shotgun (WGS) entry which is preliminary data.</text>
</comment>
<sequence>MNDTKRIRRMGHLYTQLLKAKEQEQQQIRLQVEAKRHELEEAKFAIAEVMSAREETVTAAATVLEWYHYESLLELHMVQKEQAVSALEVTLKDAVESTKIAYQKSETWKRFGEQMDSIAHVERERKTIVHNDELALTRRLIGDSDEK</sequence>
<gene>
    <name evidence="1" type="ORF">MM817_01874</name>
</gene>
<dbReference type="AlphaFoldDB" id="A0A9X1V8J2"/>
<protein>
    <recommendedName>
        <fullName evidence="3">Flagellar FliJ protein</fullName>
    </recommendedName>
</protein>
<dbReference type="EMBL" id="JALBUF010000005">
    <property type="protein sequence ID" value="MCI0183591.1"/>
    <property type="molecule type" value="Genomic_DNA"/>
</dbReference>
<reference evidence="1" key="1">
    <citation type="submission" date="2022-03" db="EMBL/GenBank/DDBJ databases">
        <title>Draft Genome Sequence of Firmicute Strain S0AB, a Heterotrophic Iron/Sulfur-Oxidizing Extreme Acidophile.</title>
        <authorList>
            <person name="Vergara E."/>
            <person name="Pakostova E."/>
            <person name="Johnson D.B."/>
            <person name="Holmes D.S."/>
        </authorList>
    </citation>
    <scope>NUCLEOTIDE SEQUENCE</scope>
    <source>
        <strain evidence="1">S0AB</strain>
    </source>
</reference>
<dbReference type="RefSeq" id="WP_241714071.1">
    <property type="nucleotide sequence ID" value="NZ_JALBUF010000005.1"/>
</dbReference>
<evidence type="ECO:0008006" key="3">
    <source>
        <dbReference type="Google" id="ProtNLM"/>
    </source>
</evidence>
<dbReference type="Proteomes" id="UP001139263">
    <property type="component" value="Unassembled WGS sequence"/>
</dbReference>
<accession>A0A9X1V8J2</accession>
<proteinExistence type="predicted"/>
<evidence type="ECO:0000313" key="1">
    <source>
        <dbReference type="EMBL" id="MCI0183591.1"/>
    </source>
</evidence>
<evidence type="ECO:0000313" key="2">
    <source>
        <dbReference type="Proteomes" id="UP001139263"/>
    </source>
</evidence>
<organism evidence="1 2">
    <name type="scientific">Sulfoacidibacillus ferrooxidans</name>
    <dbReference type="NCBI Taxonomy" id="2005001"/>
    <lineage>
        <taxon>Bacteria</taxon>
        <taxon>Bacillati</taxon>
        <taxon>Bacillota</taxon>
        <taxon>Bacilli</taxon>
        <taxon>Bacillales</taxon>
        <taxon>Alicyclobacillaceae</taxon>
        <taxon>Sulfoacidibacillus</taxon>
    </lineage>
</organism>